<comment type="caution">
    <text evidence="10">The sequence shown here is derived from an EMBL/GenBank/DDBJ whole genome shotgun (WGS) entry which is preliminary data.</text>
</comment>
<evidence type="ECO:0000256" key="7">
    <source>
        <dbReference type="ARBA" id="ARBA00023136"/>
    </source>
</evidence>
<dbReference type="InterPro" id="IPR035968">
    <property type="entry name" value="ATP_synth_F1_ATPase_gsu"/>
</dbReference>
<dbReference type="Gene3D" id="3.40.1380.10">
    <property type="match status" value="1"/>
</dbReference>
<evidence type="ECO:0000256" key="2">
    <source>
        <dbReference type="ARBA" id="ARBA00004170"/>
    </source>
</evidence>
<evidence type="ECO:0000256" key="3">
    <source>
        <dbReference type="ARBA" id="ARBA00007681"/>
    </source>
</evidence>
<organism evidence="10 11">
    <name type="scientific">Candidatus Aphodoplasma excrementigallinarum</name>
    <dbReference type="NCBI Taxonomy" id="2840673"/>
    <lineage>
        <taxon>Bacteria</taxon>
        <taxon>Bacillati</taxon>
        <taxon>Bacillota</taxon>
        <taxon>Clostridia</taxon>
        <taxon>Eubacteriales</taxon>
        <taxon>Candidatus Aphodoplasma</taxon>
    </lineage>
</organism>
<comment type="similarity">
    <text evidence="3">Belongs to the ATPase gamma chain family.</text>
</comment>
<keyword evidence="6" id="KW-0406">Ion transport</keyword>
<evidence type="ECO:0000256" key="9">
    <source>
        <dbReference type="ARBA" id="ARBA00023310"/>
    </source>
</evidence>
<keyword evidence="4" id="KW-0813">Transport</keyword>
<proteinExistence type="inferred from homology"/>
<reference evidence="10" key="1">
    <citation type="submission" date="2020-10" db="EMBL/GenBank/DDBJ databases">
        <authorList>
            <person name="Gilroy R."/>
        </authorList>
    </citation>
    <scope>NUCLEOTIDE SEQUENCE</scope>
    <source>
        <strain evidence="10">4920</strain>
    </source>
</reference>
<evidence type="ECO:0000313" key="11">
    <source>
        <dbReference type="Proteomes" id="UP000886743"/>
    </source>
</evidence>
<keyword evidence="8" id="KW-0139">CF(1)</keyword>
<keyword evidence="9" id="KW-0066">ATP synthesis</keyword>
<dbReference type="EMBL" id="DVOF01000008">
    <property type="protein sequence ID" value="HIV02007.1"/>
    <property type="molecule type" value="Genomic_DNA"/>
</dbReference>
<evidence type="ECO:0000256" key="5">
    <source>
        <dbReference type="ARBA" id="ARBA00022781"/>
    </source>
</evidence>
<dbReference type="Pfam" id="PF00231">
    <property type="entry name" value="ATP-synt"/>
    <property type="match status" value="1"/>
</dbReference>
<keyword evidence="5" id="KW-0375">Hydrogen ion transport</keyword>
<keyword evidence="7" id="KW-0472">Membrane</keyword>
<comment type="function">
    <text evidence="1">Produces ATP from ADP in the presence of a proton gradient across the membrane. The gamma chain is believed to be important in regulating ATPase activity and the flow of protons through the CF(0) complex.</text>
</comment>
<dbReference type="Proteomes" id="UP000886743">
    <property type="component" value="Unassembled WGS sequence"/>
</dbReference>
<reference evidence="10" key="2">
    <citation type="journal article" date="2021" name="PeerJ">
        <title>Extensive microbial diversity within the chicken gut microbiome revealed by metagenomics and culture.</title>
        <authorList>
            <person name="Gilroy R."/>
            <person name="Ravi A."/>
            <person name="Getino M."/>
            <person name="Pursley I."/>
            <person name="Horton D.L."/>
            <person name="Alikhan N.F."/>
            <person name="Baker D."/>
            <person name="Gharbi K."/>
            <person name="Hall N."/>
            <person name="Watson M."/>
            <person name="Adriaenssens E.M."/>
            <person name="Foster-Nyarko E."/>
            <person name="Jarju S."/>
            <person name="Secka A."/>
            <person name="Antonio M."/>
            <person name="Oren A."/>
            <person name="Chaudhuri R.R."/>
            <person name="La Ragione R."/>
            <person name="Hildebrand F."/>
            <person name="Pallen M.J."/>
        </authorList>
    </citation>
    <scope>NUCLEOTIDE SEQUENCE</scope>
    <source>
        <strain evidence="10">4920</strain>
    </source>
</reference>
<dbReference type="GO" id="GO:0045259">
    <property type="term" value="C:proton-transporting ATP synthase complex"/>
    <property type="evidence" value="ECO:0007669"/>
    <property type="project" value="UniProtKB-KW"/>
</dbReference>
<feature type="non-terminal residue" evidence="10">
    <location>
        <position position="146"/>
    </location>
</feature>
<gene>
    <name evidence="10" type="ORF">IAC74_00425</name>
</gene>
<dbReference type="PANTHER" id="PTHR11693">
    <property type="entry name" value="ATP SYNTHASE GAMMA CHAIN"/>
    <property type="match status" value="1"/>
</dbReference>
<protein>
    <submittedName>
        <fullName evidence="10">F0F1 ATP synthase subunit gamma</fullName>
    </submittedName>
</protein>
<dbReference type="AlphaFoldDB" id="A0A9D1SZI7"/>
<dbReference type="GO" id="GO:0046933">
    <property type="term" value="F:proton-transporting ATP synthase activity, rotational mechanism"/>
    <property type="evidence" value="ECO:0007669"/>
    <property type="project" value="InterPro"/>
</dbReference>
<name>A0A9D1SZI7_9FIRM</name>
<evidence type="ECO:0000256" key="4">
    <source>
        <dbReference type="ARBA" id="ARBA00022448"/>
    </source>
</evidence>
<dbReference type="PANTHER" id="PTHR11693:SF22">
    <property type="entry name" value="ATP SYNTHASE SUBUNIT GAMMA, MITOCHONDRIAL"/>
    <property type="match status" value="1"/>
</dbReference>
<comment type="subcellular location">
    <subcellularLocation>
        <location evidence="2">Membrane</location>
        <topology evidence="2">Peripheral membrane protein</topology>
    </subcellularLocation>
</comment>
<sequence length="146" mass="16782">MANIREVRDRMKSVQDIMKITNAMYLISSSKLKKVRKRLEATQPYFEKLQSTIRDILAVTPDIQHRFFDTRPQIASGSRKRGYIVVTADKGLAGAYNHNVLKLAEQEMESGSENYLFVVGQVGRQYFTRKGIMIDVEFLYTAQDPT</sequence>
<evidence type="ECO:0000313" key="10">
    <source>
        <dbReference type="EMBL" id="HIV02007.1"/>
    </source>
</evidence>
<dbReference type="InterPro" id="IPR000131">
    <property type="entry name" value="ATP_synth_F1_gsu"/>
</dbReference>
<accession>A0A9D1SZI7</accession>
<evidence type="ECO:0000256" key="8">
    <source>
        <dbReference type="ARBA" id="ARBA00023196"/>
    </source>
</evidence>
<dbReference type="SUPFAM" id="SSF52943">
    <property type="entry name" value="ATP synthase (F1-ATPase), gamma subunit"/>
    <property type="match status" value="1"/>
</dbReference>
<dbReference type="Gene3D" id="1.10.287.80">
    <property type="entry name" value="ATP synthase, gamma subunit, helix hairpin domain"/>
    <property type="match status" value="1"/>
</dbReference>
<evidence type="ECO:0000256" key="6">
    <source>
        <dbReference type="ARBA" id="ARBA00023065"/>
    </source>
</evidence>
<evidence type="ECO:0000256" key="1">
    <source>
        <dbReference type="ARBA" id="ARBA00003456"/>
    </source>
</evidence>